<name>A0A4Q0YHE4_9BACT</name>
<dbReference type="RefSeq" id="WP_128977919.1">
    <property type="nucleotide sequence ID" value="NZ_PDKJ01000001.1"/>
</dbReference>
<accession>A0A4Q0YHE4</accession>
<dbReference type="AlphaFoldDB" id="A0A4Q0YHE4"/>
<organism evidence="2 3">
    <name type="scientific">Halarcobacter ebronensis</name>
    <dbReference type="NCBI Taxonomy" id="1462615"/>
    <lineage>
        <taxon>Bacteria</taxon>
        <taxon>Pseudomonadati</taxon>
        <taxon>Campylobacterota</taxon>
        <taxon>Epsilonproteobacteria</taxon>
        <taxon>Campylobacterales</taxon>
        <taxon>Arcobacteraceae</taxon>
        <taxon>Halarcobacter</taxon>
    </lineage>
</organism>
<dbReference type="PROSITE" id="PS51257">
    <property type="entry name" value="PROKAR_LIPOPROTEIN"/>
    <property type="match status" value="1"/>
</dbReference>
<dbReference type="Pfam" id="PF06518">
    <property type="entry name" value="DUF1104"/>
    <property type="match status" value="1"/>
</dbReference>
<protein>
    <submittedName>
        <fullName evidence="2">DUF1104 domain-containing protein</fullName>
    </submittedName>
</protein>
<dbReference type="InterPro" id="IPR009488">
    <property type="entry name" value="DUF1104"/>
</dbReference>
<feature type="signal peptide" evidence="1">
    <location>
        <begin position="1"/>
        <end position="19"/>
    </location>
</feature>
<dbReference type="Proteomes" id="UP000290172">
    <property type="component" value="Unassembled WGS sequence"/>
</dbReference>
<evidence type="ECO:0000313" key="2">
    <source>
        <dbReference type="EMBL" id="RXJ70056.1"/>
    </source>
</evidence>
<reference evidence="2 3" key="1">
    <citation type="submission" date="2017-10" db="EMBL/GenBank/DDBJ databases">
        <title>Genomics of the genus Arcobacter.</title>
        <authorList>
            <person name="Perez-Cataluna A."/>
            <person name="Figueras M.J."/>
        </authorList>
    </citation>
    <scope>NUCLEOTIDE SEQUENCE [LARGE SCALE GENOMIC DNA]</scope>
    <source>
        <strain evidence="2 3">CECT 8993</strain>
    </source>
</reference>
<sequence>MQKLLISFLFLIMACPLFAVDYTEMSTQELIEIMGYVEKENLHKFEKELKSRVPTMTQKERDKYLQNLKKIKK</sequence>
<evidence type="ECO:0000313" key="3">
    <source>
        <dbReference type="Proteomes" id="UP000290172"/>
    </source>
</evidence>
<dbReference type="EMBL" id="PDKJ01000001">
    <property type="protein sequence ID" value="RXJ70056.1"/>
    <property type="molecule type" value="Genomic_DNA"/>
</dbReference>
<gene>
    <name evidence="2" type="ORF">CRV08_00390</name>
</gene>
<dbReference type="InterPro" id="IPR038310">
    <property type="entry name" value="DUF1104_sf"/>
</dbReference>
<keyword evidence="1" id="KW-0732">Signal</keyword>
<comment type="caution">
    <text evidence="2">The sequence shown here is derived from an EMBL/GenBank/DDBJ whole genome shotgun (WGS) entry which is preliminary data.</text>
</comment>
<feature type="chain" id="PRO_5020699857" evidence="1">
    <location>
        <begin position="20"/>
        <end position="73"/>
    </location>
</feature>
<proteinExistence type="predicted"/>
<evidence type="ECO:0000256" key="1">
    <source>
        <dbReference type="SAM" id="SignalP"/>
    </source>
</evidence>
<dbReference type="Gene3D" id="1.20.120.1430">
    <property type="entry name" value="HP0721 helical bundle"/>
    <property type="match status" value="1"/>
</dbReference>